<dbReference type="STRING" id="1335048.AKL17_3632"/>
<proteinExistence type="inferred from homology"/>
<keyword evidence="2 10" id="KW-0816">Tricarboxylic acid cycle</keyword>
<dbReference type="Proteomes" id="UP000076128">
    <property type="component" value="Chromosome"/>
</dbReference>
<feature type="domain" description="ATP-grasp fold succinyl-CoA synthetase-type" evidence="12">
    <location>
        <begin position="2"/>
        <end position="212"/>
    </location>
</feature>
<dbReference type="NCBIfam" id="NF001913">
    <property type="entry name" value="PRK00696.1"/>
    <property type="match status" value="1"/>
</dbReference>
<dbReference type="GO" id="GO:0004776">
    <property type="term" value="F:succinate-CoA ligase (GDP-forming) activity"/>
    <property type="evidence" value="ECO:0007669"/>
    <property type="project" value="RHEA"/>
</dbReference>
<dbReference type="GO" id="GO:0050074">
    <property type="term" value="F:malate-CoA ligase activity"/>
    <property type="evidence" value="ECO:0007669"/>
    <property type="project" value="UniProtKB-EC"/>
</dbReference>
<dbReference type="GO" id="GO:0005524">
    <property type="term" value="F:ATP binding"/>
    <property type="evidence" value="ECO:0007669"/>
    <property type="project" value="UniProtKB-UniRule"/>
</dbReference>
<feature type="binding site" evidence="10">
    <location>
        <begin position="331"/>
        <end position="333"/>
    </location>
    <ligand>
        <name>substrate</name>
        <note>ligand shared with subunit alpha</note>
    </ligand>
</feature>
<dbReference type="Gene3D" id="3.30.470.20">
    <property type="entry name" value="ATP-grasp fold, B domain"/>
    <property type="match status" value="1"/>
</dbReference>
<evidence type="ECO:0000256" key="2">
    <source>
        <dbReference type="ARBA" id="ARBA00022532"/>
    </source>
</evidence>
<reference evidence="13 14" key="1">
    <citation type="submission" date="2015-09" db="EMBL/GenBank/DDBJ databases">
        <title>Complete genome sequence of Defluviimonas alba cai42t isolated from an oilfield in Xinjiang.</title>
        <authorList>
            <person name="Geng S."/>
            <person name="Pan X."/>
            <person name="Wu X."/>
        </authorList>
    </citation>
    <scope>NUCLEOTIDE SEQUENCE [LARGE SCALE GENOMIC DNA]</scope>
    <source>
        <strain evidence="14">cai42</strain>
    </source>
</reference>
<evidence type="ECO:0000256" key="10">
    <source>
        <dbReference type="HAMAP-Rule" id="MF_00558"/>
    </source>
</evidence>
<feature type="binding site" evidence="10">
    <location>
        <position position="46"/>
    </location>
    <ligand>
        <name>ATP</name>
        <dbReference type="ChEBI" id="CHEBI:30616"/>
    </ligand>
</feature>
<feature type="domain" description="ATP-citrate synthase/succinyl-CoA ligase C-terminal" evidence="11">
    <location>
        <begin position="272"/>
        <end position="392"/>
    </location>
</feature>
<evidence type="ECO:0000313" key="14">
    <source>
        <dbReference type="Proteomes" id="UP000076128"/>
    </source>
</evidence>
<dbReference type="PROSITE" id="PS01217">
    <property type="entry name" value="SUCCINYL_COA_LIG_3"/>
    <property type="match status" value="1"/>
</dbReference>
<dbReference type="GO" id="GO:0042709">
    <property type="term" value="C:succinate-CoA ligase complex"/>
    <property type="evidence" value="ECO:0007669"/>
    <property type="project" value="TreeGrafter"/>
</dbReference>
<dbReference type="HAMAP" id="MF_00558">
    <property type="entry name" value="Succ_CoA_beta"/>
    <property type="match status" value="1"/>
</dbReference>
<dbReference type="SUPFAM" id="SSF52210">
    <property type="entry name" value="Succinyl-CoA synthetase domains"/>
    <property type="match status" value="1"/>
</dbReference>
<dbReference type="Pfam" id="PF08442">
    <property type="entry name" value="ATP-grasp_2"/>
    <property type="match status" value="1"/>
</dbReference>
<dbReference type="GO" id="GO:0006099">
    <property type="term" value="P:tricarboxylic acid cycle"/>
    <property type="evidence" value="ECO:0007669"/>
    <property type="project" value="UniProtKB-UniRule"/>
</dbReference>
<evidence type="ECO:0000259" key="12">
    <source>
        <dbReference type="Pfam" id="PF08442"/>
    </source>
</evidence>
<feature type="binding site" evidence="10">
    <location>
        <position position="209"/>
    </location>
    <ligand>
        <name>Mg(2+)</name>
        <dbReference type="ChEBI" id="CHEBI:18420"/>
    </ligand>
</feature>
<dbReference type="InterPro" id="IPR005809">
    <property type="entry name" value="Succ_CoA_ligase-like_bsu"/>
</dbReference>
<dbReference type="FunFam" id="3.30.470.20:FF:000002">
    <property type="entry name" value="Succinate--CoA ligase [ADP-forming] subunit beta"/>
    <property type="match status" value="1"/>
</dbReference>
<feature type="binding site" evidence="10">
    <location>
        <position position="274"/>
    </location>
    <ligand>
        <name>substrate</name>
        <note>ligand shared with subunit alpha</note>
    </ligand>
</feature>
<comment type="pathway">
    <text evidence="10">Carbohydrate metabolism; tricarboxylic acid cycle; succinate from succinyl-CoA (ligase route): step 1/1.</text>
</comment>
<sequence length="397" mass="42578">MNIHEYQAKALLRSYGCPVSDGRIVLRAEEAKTCASELDGPLWVIKAQIHAGGRGKGSFKEAEAGEKGGVRLAKSVEEAEMLTKQMLGRTLVTHQTGPAGKQVNRIYIEDGSDIARELYLALLVDRASSRVSFVVSTEGGMDIEEVAAHTPEKILSFSVDPASGLSDFHGRRVAFALGLEGGQVKQCVQLVKNLYRAFIEKDMEMLEINPLIVTPDGNIKCLDAKIGFDNNALYRQPDIMALRDETEEDSKELAASKFDLNYIALDGEIGCMVNGAGLAMATMDIIKLYGAEPANFLDVGGGATKEKVTEAFKIITSDPNVKGILVNIFGGIMRCDIIAEGVIAAVKEVGLQVPLVVRLEGTNVALGKEIIQNSGLNVIAADDLSDAAKKIVKAVKG</sequence>
<dbReference type="KEGG" id="daa:AKL17_3632"/>
<dbReference type="EMBL" id="CP012661">
    <property type="protein sequence ID" value="AMY70856.1"/>
    <property type="molecule type" value="Genomic_DNA"/>
</dbReference>
<evidence type="ECO:0000256" key="7">
    <source>
        <dbReference type="ARBA" id="ARBA00022842"/>
    </source>
</evidence>
<feature type="binding site" evidence="10">
    <location>
        <position position="223"/>
    </location>
    <ligand>
        <name>Mg(2+)</name>
        <dbReference type="ChEBI" id="CHEBI:18420"/>
    </ligand>
</feature>
<comment type="catalytic activity">
    <reaction evidence="10">
        <text>GTP + succinate + CoA = succinyl-CoA + GDP + phosphate</text>
        <dbReference type="Rhea" id="RHEA:22120"/>
        <dbReference type="ChEBI" id="CHEBI:30031"/>
        <dbReference type="ChEBI" id="CHEBI:37565"/>
        <dbReference type="ChEBI" id="CHEBI:43474"/>
        <dbReference type="ChEBI" id="CHEBI:57287"/>
        <dbReference type="ChEBI" id="CHEBI:57292"/>
        <dbReference type="ChEBI" id="CHEBI:58189"/>
    </reaction>
</comment>
<keyword evidence="7 10" id="KW-0460">Magnesium</keyword>
<comment type="subunit">
    <text evidence="10">Heterotetramer of two alpha and two beta subunits.</text>
</comment>
<evidence type="ECO:0000256" key="9">
    <source>
        <dbReference type="ARBA" id="ARBA00060690"/>
    </source>
</evidence>
<protein>
    <recommendedName>
        <fullName evidence="10">Succinate--CoA ligase [ADP-forming] subunit beta</fullName>
        <ecNumber evidence="10">6.2.1.5</ecNumber>
    </recommendedName>
    <alternativeName>
        <fullName evidence="10">Succinyl-CoA synthetase subunit beta</fullName>
        <shortName evidence="10">SCS-beta</shortName>
    </alternativeName>
</protein>
<dbReference type="GO" id="GO:0004775">
    <property type="term" value="F:succinate-CoA ligase (ADP-forming) activity"/>
    <property type="evidence" value="ECO:0007669"/>
    <property type="project" value="UniProtKB-UniRule"/>
</dbReference>
<dbReference type="InterPro" id="IPR016102">
    <property type="entry name" value="Succinyl-CoA_synth-like"/>
</dbReference>
<dbReference type="InterPro" id="IPR013815">
    <property type="entry name" value="ATP_grasp_subdomain_1"/>
</dbReference>
<dbReference type="Pfam" id="PF00549">
    <property type="entry name" value="Ligase_CoA"/>
    <property type="match status" value="1"/>
</dbReference>
<dbReference type="NCBIfam" id="TIGR01016">
    <property type="entry name" value="sucCoAbeta"/>
    <property type="match status" value="1"/>
</dbReference>
<dbReference type="OrthoDB" id="9802602at2"/>
<evidence type="ECO:0000256" key="3">
    <source>
        <dbReference type="ARBA" id="ARBA00022598"/>
    </source>
</evidence>
<keyword evidence="4 10" id="KW-0479">Metal-binding</keyword>
<evidence type="ECO:0000259" key="11">
    <source>
        <dbReference type="Pfam" id="PF00549"/>
    </source>
</evidence>
<feature type="binding site" evidence="10">
    <location>
        <position position="112"/>
    </location>
    <ligand>
        <name>ATP</name>
        <dbReference type="ChEBI" id="CHEBI:30616"/>
    </ligand>
</feature>
<dbReference type="FunFam" id="3.40.50.261:FF:000001">
    <property type="entry name" value="Succinate--CoA ligase [ADP-forming] subunit beta"/>
    <property type="match status" value="1"/>
</dbReference>
<evidence type="ECO:0000256" key="5">
    <source>
        <dbReference type="ARBA" id="ARBA00022741"/>
    </source>
</evidence>
<dbReference type="PANTHER" id="PTHR11815">
    <property type="entry name" value="SUCCINYL-COA SYNTHETASE BETA CHAIN"/>
    <property type="match status" value="1"/>
</dbReference>
<evidence type="ECO:0000256" key="6">
    <source>
        <dbReference type="ARBA" id="ARBA00022840"/>
    </source>
</evidence>
<dbReference type="PANTHER" id="PTHR11815:SF10">
    <property type="entry name" value="SUCCINATE--COA LIGASE [GDP-FORMING] SUBUNIT BETA, MITOCHONDRIAL"/>
    <property type="match status" value="1"/>
</dbReference>
<keyword evidence="5 10" id="KW-0547">Nucleotide-binding</keyword>
<dbReference type="AlphaFoldDB" id="A0A159Z6C0"/>
<dbReference type="PATRIC" id="fig|1335048.3.peg.3766"/>
<comment type="catalytic activity">
    <reaction evidence="8">
        <text>(S)-malate + ATP + CoA = (S)-malyl-CoA + ADP + phosphate</text>
        <dbReference type="Rhea" id="RHEA:26193"/>
        <dbReference type="ChEBI" id="CHEBI:15589"/>
        <dbReference type="ChEBI" id="CHEBI:30616"/>
        <dbReference type="ChEBI" id="CHEBI:43474"/>
        <dbReference type="ChEBI" id="CHEBI:57287"/>
        <dbReference type="ChEBI" id="CHEBI:57317"/>
        <dbReference type="ChEBI" id="CHEBI:456216"/>
        <dbReference type="EC" id="6.2.1.9"/>
    </reaction>
</comment>
<dbReference type="InterPro" id="IPR005811">
    <property type="entry name" value="SUCC_ACL_C"/>
</dbReference>
<evidence type="ECO:0000256" key="8">
    <source>
        <dbReference type="ARBA" id="ARBA00052241"/>
    </source>
</evidence>
<dbReference type="Gene3D" id="3.30.1490.20">
    <property type="entry name" value="ATP-grasp fold, A domain"/>
    <property type="match status" value="1"/>
</dbReference>
<accession>A0A159Z6C0</accession>
<dbReference type="UniPathway" id="UPA00223">
    <property type="reaction ID" value="UER00999"/>
</dbReference>
<evidence type="ECO:0000256" key="4">
    <source>
        <dbReference type="ARBA" id="ARBA00022723"/>
    </source>
</evidence>
<dbReference type="Gene3D" id="3.40.50.261">
    <property type="entry name" value="Succinyl-CoA synthetase domains"/>
    <property type="match status" value="1"/>
</dbReference>
<dbReference type="RefSeq" id="WP_066815537.1">
    <property type="nucleotide sequence ID" value="NZ_CP012661.1"/>
</dbReference>
<comment type="catalytic activity">
    <reaction evidence="10">
        <text>succinate + ATP + CoA = succinyl-CoA + ADP + phosphate</text>
        <dbReference type="Rhea" id="RHEA:17661"/>
        <dbReference type="ChEBI" id="CHEBI:30031"/>
        <dbReference type="ChEBI" id="CHEBI:30616"/>
        <dbReference type="ChEBI" id="CHEBI:43474"/>
        <dbReference type="ChEBI" id="CHEBI:57287"/>
        <dbReference type="ChEBI" id="CHEBI:57292"/>
        <dbReference type="ChEBI" id="CHEBI:456216"/>
        <dbReference type="EC" id="6.2.1.5"/>
    </reaction>
</comment>
<name>A0A159Z6C0_9RHOB</name>
<dbReference type="InterPro" id="IPR017866">
    <property type="entry name" value="Succ-CoA_synthase_bsu_CS"/>
</dbReference>
<dbReference type="SUPFAM" id="SSF56059">
    <property type="entry name" value="Glutathione synthetase ATP-binding domain-like"/>
    <property type="match status" value="1"/>
</dbReference>
<evidence type="ECO:0000256" key="1">
    <source>
        <dbReference type="ARBA" id="ARBA00009182"/>
    </source>
</evidence>
<keyword evidence="14" id="KW-1185">Reference proteome</keyword>
<dbReference type="PIRSF" id="PIRSF001554">
    <property type="entry name" value="SucCS_beta"/>
    <property type="match status" value="1"/>
</dbReference>
<comment type="pathway">
    <text evidence="9">One-carbon metabolism; formaldehyde assimilation via serine pathway.</text>
</comment>
<gene>
    <name evidence="10" type="primary">sucC</name>
    <name evidence="13" type="ORF">AKL17_3632</name>
</gene>
<feature type="binding site" evidence="10">
    <location>
        <position position="109"/>
    </location>
    <ligand>
        <name>ATP</name>
        <dbReference type="ChEBI" id="CHEBI:30616"/>
    </ligand>
</feature>
<feature type="binding site" evidence="10">
    <location>
        <position position="117"/>
    </location>
    <ligand>
        <name>ATP</name>
        <dbReference type="ChEBI" id="CHEBI:30616"/>
    </ligand>
</feature>
<dbReference type="GO" id="GO:0005829">
    <property type="term" value="C:cytosol"/>
    <property type="evidence" value="ECO:0007669"/>
    <property type="project" value="TreeGrafter"/>
</dbReference>
<dbReference type="FunFam" id="3.30.1490.20:FF:000002">
    <property type="entry name" value="Succinate--CoA ligase [ADP-forming] subunit beta"/>
    <property type="match status" value="1"/>
</dbReference>
<dbReference type="InterPro" id="IPR013650">
    <property type="entry name" value="ATP-grasp_succ-CoA_synth-type"/>
</dbReference>
<comment type="function">
    <text evidence="10">Succinyl-CoA synthetase functions in the citric acid cycle (TCA), coupling the hydrolysis of succinyl-CoA to the synthesis of either ATP or GTP and thus represents the only step of substrate-level phosphorylation in the TCA. The beta subunit provides nucleotide specificity of the enzyme and binds the substrate succinate, while the binding sites for coenzyme A and phosphate are found in the alpha subunit.</text>
</comment>
<organism evidence="13 14">
    <name type="scientific">Frigidibacter mobilis</name>
    <dbReference type="NCBI Taxonomy" id="1335048"/>
    <lineage>
        <taxon>Bacteria</taxon>
        <taxon>Pseudomonadati</taxon>
        <taxon>Pseudomonadota</taxon>
        <taxon>Alphaproteobacteria</taxon>
        <taxon>Rhodobacterales</taxon>
        <taxon>Paracoccaceae</taxon>
        <taxon>Frigidibacter</taxon>
    </lineage>
</organism>
<dbReference type="GO" id="GO:0000287">
    <property type="term" value="F:magnesium ion binding"/>
    <property type="evidence" value="ECO:0007669"/>
    <property type="project" value="UniProtKB-UniRule"/>
</dbReference>
<dbReference type="EC" id="6.2.1.5" evidence="10"/>
<dbReference type="GO" id="GO:0006104">
    <property type="term" value="P:succinyl-CoA metabolic process"/>
    <property type="evidence" value="ECO:0007669"/>
    <property type="project" value="TreeGrafter"/>
</dbReference>
<evidence type="ECO:0000313" key="13">
    <source>
        <dbReference type="EMBL" id="AMY70856.1"/>
    </source>
</evidence>
<keyword evidence="3 10" id="KW-0436">Ligase</keyword>
<feature type="binding site" evidence="10">
    <location>
        <begin position="53"/>
        <end position="55"/>
    </location>
    <ligand>
        <name>ATP</name>
        <dbReference type="ChEBI" id="CHEBI:30616"/>
    </ligand>
</feature>
<comment type="cofactor">
    <cofactor evidence="10">
        <name>Mg(2+)</name>
        <dbReference type="ChEBI" id="CHEBI:18420"/>
    </cofactor>
    <text evidence="10">Binds 1 Mg(2+) ion per subunit.</text>
</comment>
<keyword evidence="6 10" id="KW-0067">ATP-binding</keyword>
<comment type="similarity">
    <text evidence="1 10">Belongs to the succinate/malate CoA ligase beta subunit family.</text>
</comment>